<organism evidence="16 17">
    <name type="scientific">Monodelphis domestica</name>
    <name type="common">Gray short-tailed opossum</name>
    <dbReference type="NCBI Taxonomy" id="13616"/>
    <lineage>
        <taxon>Eukaryota</taxon>
        <taxon>Metazoa</taxon>
        <taxon>Chordata</taxon>
        <taxon>Craniata</taxon>
        <taxon>Vertebrata</taxon>
        <taxon>Euteleostomi</taxon>
        <taxon>Mammalia</taxon>
        <taxon>Metatheria</taxon>
        <taxon>Didelphimorphia</taxon>
        <taxon>Didelphidae</taxon>
        <taxon>Monodelphis</taxon>
    </lineage>
</organism>
<evidence type="ECO:0000256" key="11">
    <source>
        <dbReference type="ARBA" id="ARBA00023136"/>
    </source>
</evidence>
<feature type="domain" description="Cadherin" evidence="15">
    <location>
        <begin position="324"/>
        <end position="432"/>
    </location>
</feature>
<evidence type="ECO:0000256" key="6">
    <source>
        <dbReference type="ARBA" id="ARBA00022723"/>
    </source>
</evidence>
<dbReference type="FunFam" id="2.60.40.60:FF:000019">
    <property type="entry name" value="Cadherin 2"/>
    <property type="match status" value="1"/>
</dbReference>
<dbReference type="Bgee" id="ENSMODG00000027400">
    <property type="expression patterns" value="Expressed in spermatid and 1 other cell type or tissue"/>
</dbReference>
<reference evidence="16" key="2">
    <citation type="submission" date="2025-08" db="UniProtKB">
        <authorList>
            <consortium name="Ensembl"/>
        </authorList>
    </citation>
    <scope>IDENTIFICATION</scope>
</reference>
<dbReference type="Gene3D" id="2.60.40.60">
    <property type="entry name" value="Cadherins"/>
    <property type="match status" value="5"/>
</dbReference>
<dbReference type="PRINTS" id="PR00205">
    <property type="entry name" value="CADHERIN"/>
</dbReference>
<dbReference type="GO" id="GO:0007043">
    <property type="term" value="P:cell-cell junction assembly"/>
    <property type="evidence" value="ECO:0000318"/>
    <property type="project" value="GO_Central"/>
</dbReference>
<dbReference type="InterPro" id="IPR020894">
    <property type="entry name" value="Cadherin_CS"/>
</dbReference>
<keyword evidence="4" id="KW-0963">Cytoplasm</keyword>
<dbReference type="GO" id="GO:0016477">
    <property type="term" value="P:cell migration"/>
    <property type="evidence" value="ECO:0000318"/>
    <property type="project" value="GO_Central"/>
</dbReference>
<dbReference type="Ensembl" id="ENSMODT00000043165.2">
    <property type="protein sequence ID" value="ENSMODP00000040063.2"/>
    <property type="gene ID" value="ENSMODG00000027400.2"/>
</dbReference>
<reference evidence="16" key="3">
    <citation type="submission" date="2025-09" db="UniProtKB">
        <authorList>
            <consortium name="Ensembl"/>
        </authorList>
    </citation>
    <scope>IDENTIFICATION</scope>
</reference>
<keyword evidence="17" id="KW-1185">Reference proteome</keyword>
<accession>K7E2R2</accession>
<evidence type="ECO:0000256" key="12">
    <source>
        <dbReference type="ARBA" id="ARBA00023180"/>
    </source>
</evidence>
<dbReference type="PANTHER" id="PTHR24027:SF78">
    <property type="entry name" value="CADHERIN-LIKE PROTEIN 26"/>
    <property type="match status" value="1"/>
</dbReference>
<keyword evidence="11 14" id="KW-0472">Membrane</keyword>
<dbReference type="GO" id="GO:0034332">
    <property type="term" value="P:adherens junction organization"/>
    <property type="evidence" value="ECO:0000318"/>
    <property type="project" value="GO_Central"/>
</dbReference>
<feature type="transmembrane region" description="Helical" evidence="14">
    <location>
        <begin position="546"/>
        <end position="566"/>
    </location>
</feature>
<dbReference type="GO" id="GO:0045296">
    <property type="term" value="F:cadherin binding"/>
    <property type="evidence" value="ECO:0000318"/>
    <property type="project" value="GO_Central"/>
</dbReference>
<evidence type="ECO:0000259" key="15">
    <source>
        <dbReference type="PROSITE" id="PS50268"/>
    </source>
</evidence>
<keyword evidence="7" id="KW-0732">Signal</keyword>
<evidence type="ECO:0000256" key="5">
    <source>
        <dbReference type="ARBA" id="ARBA00022685"/>
    </source>
</evidence>
<evidence type="ECO:0000256" key="9">
    <source>
        <dbReference type="ARBA" id="ARBA00022837"/>
    </source>
</evidence>
<dbReference type="GO" id="GO:0005509">
    <property type="term" value="F:calcium ion binding"/>
    <property type="evidence" value="ECO:0007669"/>
    <property type="project" value="UniProtKB-UniRule"/>
</dbReference>
<dbReference type="eggNOG" id="KOG3594">
    <property type="taxonomic scope" value="Eukaryota"/>
</dbReference>
<protein>
    <recommendedName>
        <fullName evidence="15">Cadherin domain-containing protein</fullName>
    </recommendedName>
</protein>
<dbReference type="Proteomes" id="UP000002280">
    <property type="component" value="Chromosome 1"/>
</dbReference>
<dbReference type="GO" id="GO:0000902">
    <property type="term" value="P:cell morphogenesis"/>
    <property type="evidence" value="ECO:0000318"/>
    <property type="project" value="GO_Central"/>
</dbReference>
<keyword evidence="8" id="KW-0677">Repeat</keyword>
<feature type="domain" description="Cadherin" evidence="15">
    <location>
        <begin position="212"/>
        <end position="328"/>
    </location>
</feature>
<dbReference type="GO" id="GO:0016342">
    <property type="term" value="C:catenin complex"/>
    <property type="evidence" value="ECO:0000318"/>
    <property type="project" value="GO_Central"/>
</dbReference>
<keyword evidence="5" id="KW-0165">Cleavage on pair of basic residues</keyword>
<dbReference type="InterPro" id="IPR002126">
    <property type="entry name" value="Cadherin-like_dom"/>
</dbReference>
<dbReference type="SMART" id="SM00112">
    <property type="entry name" value="CA"/>
    <property type="match status" value="4"/>
</dbReference>
<evidence type="ECO:0000256" key="2">
    <source>
        <dbReference type="ARBA" id="ARBA00004496"/>
    </source>
</evidence>
<dbReference type="STRING" id="13616.ENSMODP00000040063"/>
<keyword evidence="6" id="KW-0479">Metal-binding</keyword>
<dbReference type="FunFam" id="2.60.40.60:FF:000011">
    <property type="entry name" value="Cadherin 1"/>
    <property type="match status" value="1"/>
</dbReference>
<evidence type="ECO:0000256" key="7">
    <source>
        <dbReference type="ARBA" id="ARBA00022729"/>
    </source>
</evidence>
<name>K7E2R2_MONDO</name>
<dbReference type="PANTHER" id="PTHR24027">
    <property type="entry name" value="CADHERIN-23"/>
    <property type="match status" value="1"/>
</dbReference>
<sequence length="615" mass="69736">MIKRKKYFLCFYLQLFDNVCCNKFWKYTINGPGVDEDPIGLFSIEDNHTGKIYVHYPIDREKTPFFLLRVNIVDCLTQKIVERSLFLHVEIGDINDNPPQFAKEKFDFILKNNYNLDHPIFQIVAVDLDKKGTPNSKVTYSLVSQVPSLKGSGFHINDSNGEIYISGCLNYEVAQLFKLLIRASDHGKPPLSSTATINIAVEDGNNHMPVFIKGNAQIQQNVLRLFVQDHDSPFTSSWKVKYKILHGNEGEHFNIVTDTRTNEGILNVIKPLDCENLMERKLVIEVENEEPFSTCEKGQHGNGMVSTATVTVEVTGTNDFPQFHPPMFTVQELDCAKPGTLLGRYNATDQYGNTKNIRFKLVHDPADWVTVDEFSGVVTTVKHVDRESPHLKNSFYTIMVIAIDDCDPPQTSTGTMMLFLSDKNDNTPTPITHSMKVCNTEEKIPILVKAVDKDLDPFLGPFTFELDDPCGNIKNTWKLGQKFDYYVELLMSKSLQNGNYRLPLIIWNKQGFLKKQILYIRLHSCSHGSAHAEPTKDSQGVGGNTVLLICVSFISFSGTLIFLLWYSFGFAQKRPVVSFVPEQGIQTLIKYNEESENFLTTVIKCILMFLFQASI</sequence>
<evidence type="ECO:0000256" key="10">
    <source>
        <dbReference type="ARBA" id="ARBA00022889"/>
    </source>
</evidence>
<dbReference type="InterPro" id="IPR015919">
    <property type="entry name" value="Cadherin-like_sf"/>
</dbReference>
<dbReference type="GO" id="GO:0005912">
    <property type="term" value="C:adherens junction"/>
    <property type="evidence" value="ECO:0000318"/>
    <property type="project" value="GO_Central"/>
</dbReference>
<evidence type="ECO:0000313" key="17">
    <source>
        <dbReference type="Proteomes" id="UP000002280"/>
    </source>
</evidence>
<evidence type="ECO:0000313" key="16">
    <source>
        <dbReference type="Ensembl" id="ENSMODP00000040063.2"/>
    </source>
</evidence>
<evidence type="ECO:0000256" key="3">
    <source>
        <dbReference type="ARBA" id="ARBA00022475"/>
    </source>
</evidence>
<dbReference type="HOGENOM" id="CLU_1485324_0_0_1"/>
<dbReference type="PROSITE" id="PS00232">
    <property type="entry name" value="CADHERIN_1"/>
    <property type="match status" value="1"/>
</dbReference>
<evidence type="ECO:0000256" key="1">
    <source>
        <dbReference type="ARBA" id="ARBA00004236"/>
    </source>
</evidence>
<evidence type="ECO:0000256" key="8">
    <source>
        <dbReference type="ARBA" id="ARBA00022737"/>
    </source>
</evidence>
<dbReference type="GO" id="GO:0005737">
    <property type="term" value="C:cytoplasm"/>
    <property type="evidence" value="ECO:0007669"/>
    <property type="project" value="UniProtKB-SubCell"/>
</dbReference>
<dbReference type="GeneTree" id="ENSGT00940000161589"/>
<dbReference type="Pfam" id="PF00028">
    <property type="entry name" value="Cadherin"/>
    <property type="match status" value="3"/>
</dbReference>
<dbReference type="InterPro" id="IPR039808">
    <property type="entry name" value="Cadherin"/>
</dbReference>
<evidence type="ECO:0000256" key="4">
    <source>
        <dbReference type="ARBA" id="ARBA00022490"/>
    </source>
</evidence>
<dbReference type="OMA" id="LRTKRRW"/>
<dbReference type="AlphaFoldDB" id="K7E2R2"/>
<keyword evidence="3" id="KW-1003">Cell membrane</keyword>
<evidence type="ECO:0000256" key="13">
    <source>
        <dbReference type="PROSITE-ProRule" id="PRU00043"/>
    </source>
</evidence>
<keyword evidence="14" id="KW-0812">Transmembrane</keyword>
<evidence type="ECO:0000256" key="14">
    <source>
        <dbReference type="SAM" id="Phobius"/>
    </source>
</evidence>
<keyword evidence="10" id="KW-0130">Cell adhesion</keyword>
<feature type="domain" description="Cadherin" evidence="15">
    <location>
        <begin position="102"/>
        <end position="211"/>
    </location>
</feature>
<keyword evidence="9 13" id="KW-0106">Calcium</keyword>
<dbReference type="GO" id="GO:0016339">
    <property type="term" value="P:calcium-dependent cell-cell adhesion via plasma membrane cell adhesion molecules"/>
    <property type="evidence" value="ECO:0000318"/>
    <property type="project" value="GO_Central"/>
</dbReference>
<dbReference type="SUPFAM" id="SSF49313">
    <property type="entry name" value="Cadherin-like"/>
    <property type="match status" value="5"/>
</dbReference>
<dbReference type="PROSITE" id="PS50268">
    <property type="entry name" value="CADHERIN_2"/>
    <property type="match status" value="4"/>
</dbReference>
<dbReference type="FunFam" id="2.60.40.60:FF:000633">
    <property type="entry name" value="Uncharacterized protein"/>
    <property type="match status" value="1"/>
</dbReference>
<dbReference type="InParanoid" id="K7E2R2"/>
<dbReference type="FunFam" id="2.60.40.60:FF:000095">
    <property type="entry name" value="Cadherin 13"/>
    <property type="match status" value="1"/>
</dbReference>
<dbReference type="GO" id="GO:0007156">
    <property type="term" value="P:homophilic cell adhesion via plasma membrane adhesion molecules"/>
    <property type="evidence" value="ECO:0007669"/>
    <property type="project" value="InterPro"/>
</dbReference>
<keyword evidence="12" id="KW-0325">Glycoprotein</keyword>
<dbReference type="CDD" id="cd11304">
    <property type="entry name" value="Cadherin_repeat"/>
    <property type="match status" value="4"/>
</dbReference>
<keyword evidence="14" id="KW-1133">Transmembrane helix</keyword>
<feature type="domain" description="Cadherin" evidence="15">
    <location>
        <begin position="26"/>
        <end position="101"/>
    </location>
</feature>
<comment type="subcellular location">
    <subcellularLocation>
        <location evidence="1">Cell membrane</location>
    </subcellularLocation>
    <subcellularLocation>
        <location evidence="2">Cytoplasm</location>
    </subcellularLocation>
</comment>
<dbReference type="GO" id="GO:0008013">
    <property type="term" value="F:beta-catenin binding"/>
    <property type="evidence" value="ECO:0000318"/>
    <property type="project" value="GO_Central"/>
</dbReference>
<reference evidence="16 17" key="1">
    <citation type="journal article" date="2007" name="Nature">
        <title>Genome of the marsupial Monodelphis domestica reveals innovation in non-coding sequences.</title>
        <authorList>
            <person name="Mikkelsen T.S."/>
            <person name="Wakefield M.J."/>
            <person name="Aken B."/>
            <person name="Amemiya C.T."/>
            <person name="Chang J.L."/>
            <person name="Duke S."/>
            <person name="Garber M."/>
            <person name="Gentles A.J."/>
            <person name="Goodstadt L."/>
            <person name="Heger A."/>
            <person name="Jurka J."/>
            <person name="Kamal M."/>
            <person name="Mauceli E."/>
            <person name="Searle S.M."/>
            <person name="Sharpe T."/>
            <person name="Baker M.L."/>
            <person name="Batzer M.A."/>
            <person name="Benos P.V."/>
            <person name="Belov K."/>
            <person name="Clamp M."/>
            <person name="Cook A."/>
            <person name="Cuff J."/>
            <person name="Das R."/>
            <person name="Davidow L."/>
            <person name="Deakin J.E."/>
            <person name="Fazzari M.J."/>
            <person name="Glass J.L."/>
            <person name="Grabherr M."/>
            <person name="Greally J.M."/>
            <person name="Gu W."/>
            <person name="Hore T.A."/>
            <person name="Huttley G.A."/>
            <person name="Kleber M."/>
            <person name="Jirtle R.L."/>
            <person name="Koina E."/>
            <person name="Lee J.T."/>
            <person name="Mahony S."/>
            <person name="Marra M.A."/>
            <person name="Miller R.D."/>
            <person name="Nicholls R.D."/>
            <person name="Oda M."/>
            <person name="Papenfuss A.T."/>
            <person name="Parra Z.E."/>
            <person name="Pollock D.D."/>
            <person name="Ray D.A."/>
            <person name="Schein J.E."/>
            <person name="Speed T.P."/>
            <person name="Thompson K."/>
            <person name="VandeBerg J.L."/>
            <person name="Wade C.M."/>
            <person name="Walker J.A."/>
            <person name="Waters P.D."/>
            <person name="Webber C."/>
            <person name="Weidman J.R."/>
            <person name="Xie X."/>
            <person name="Zody M.C."/>
            <person name="Baldwin J."/>
            <person name="Abdouelleil A."/>
            <person name="Abdulkadir J."/>
            <person name="Abebe A."/>
            <person name="Abera B."/>
            <person name="Abreu J."/>
            <person name="Acer S.C."/>
            <person name="Aftuck L."/>
            <person name="Alexander A."/>
            <person name="An P."/>
            <person name="Anderson E."/>
            <person name="Anderson S."/>
            <person name="Arachi H."/>
            <person name="Azer M."/>
            <person name="Bachantsang P."/>
            <person name="Barry A."/>
            <person name="Bayul T."/>
            <person name="Berlin A."/>
            <person name="Bessette D."/>
            <person name="Bloom T."/>
            <person name="Bloom T."/>
            <person name="Boguslavskiy L."/>
            <person name="Bonnet C."/>
            <person name="Boukhgalter B."/>
            <person name="Bourzgui I."/>
            <person name="Brown A."/>
            <person name="Cahill P."/>
            <person name="Channer S."/>
            <person name="Cheshatsang Y."/>
            <person name="Chuda L."/>
            <person name="Citroen M."/>
            <person name="Collymore A."/>
            <person name="Cooke P."/>
            <person name="Costello M."/>
            <person name="D'Aco K."/>
            <person name="Daza R."/>
            <person name="De Haan G."/>
            <person name="DeGray S."/>
            <person name="DeMaso C."/>
            <person name="Dhargay N."/>
            <person name="Dooley K."/>
            <person name="Dooley E."/>
            <person name="Doricent M."/>
            <person name="Dorje P."/>
            <person name="Dorjee K."/>
            <person name="Dupes A."/>
            <person name="Elong R."/>
            <person name="Falk J."/>
            <person name="Farina A."/>
            <person name="Faro S."/>
            <person name="Ferguson D."/>
            <person name="Fisher S."/>
            <person name="Foley C.D."/>
            <person name="Franke A."/>
            <person name="Friedrich D."/>
            <person name="Gadbois L."/>
            <person name="Gearin G."/>
            <person name="Gearin C.R."/>
            <person name="Giannoukos G."/>
            <person name="Goode T."/>
            <person name="Graham J."/>
            <person name="Grandbois E."/>
            <person name="Grewal S."/>
            <person name="Gyaltsen K."/>
            <person name="Hafez N."/>
            <person name="Hagos B."/>
            <person name="Hall J."/>
            <person name="Henson C."/>
            <person name="Hollinger A."/>
            <person name="Honan T."/>
            <person name="Huard M.D."/>
            <person name="Hughes L."/>
            <person name="Hurhula B."/>
            <person name="Husby M.E."/>
            <person name="Kamat A."/>
            <person name="Kanga B."/>
            <person name="Kashin S."/>
            <person name="Khazanovich D."/>
            <person name="Kisner P."/>
            <person name="Lance K."/>
            <person name="Lara M."/>
            <person name="Lee W."/>
            <person name="Lennon N."/>
            <person name="Letendre F."/>
            <person name="LeVine R."/>
            <person name="Lipovsky A."/>
            <person name="Liu X."/>
            <person name="Liu J."/>
            <person name="Liu S."/>
            <person name="Lokyitsang T."/>
            <person name="Lokyitsang Y."/>
            <person name="Lubonja R."/>
            <person name="Lui A."/>
            <person name="MacDonald P."/>
            <person name="Magnisalis V."/>
            <person name="Maru K."/>
            <person name="Matthews C."/>
            <person name="McCusker W."/>
            <person name="McDonough S."/>
            <person name="Mehta T."/>
            <person name="Meldrim J."/>
            <person name="Meneus L."/>
            <person name="Mihai O."/>
            <person name="Mihalev A."/>
            <person name="Mihova T."/>
            <person name="Mittelman R."/>
            <person name="Mlenga V."/>
            <person name="Montmayeur A."/>
            <person name="Mulrain L."/>
            <person name="Navidi A."/>
            <person name="Naylor J."/>
            <person name="Negash T."/>
            <person name="Nguyen T."/>
            <person name="Nguyen N."/>
            <person name="Nicol R."/>
            <person name="Norbu C."/>
            <person name="Norbu N."/>
            <person name="Novod N."/>
            <person name="O'Neill B."/>
            <person name="Osman S."/>
            <person name="Markiewicz E."/>
            <person name="Oyono O.L."/>
            <person name="Patti C."/>
            <person name="Phunkhang P."/>
            <person name="Pierre F."/>
            <person name="Priest M."/>
            <person name="Raghuraman S."/>
            <person name="Rege F."/>
            <person name="Reyes R."/>
            <person name="Rise C."/>
            <person name="Rogov P."/>
            <person name="Ross K."/>
            <person name="Ryan E."/>
            <person name="Settipalli S."/>
            <person name="Shea T."/>
            <person name="Sherpa N."/>
            <person name="Shi L."/>
            <person name="Shih D."/>
            <person name="Sparrow T."/>
            <person name="Spaulding J."/>
            <person name="Stalker J."/>
            <person name="Stange-Thomann N."/>
            <person name="Stavropoulos S."/>
            <person name="Stone C."/>
            <person name="Strader C."/>
            <person name="Tesfaye S."/>
            <person name="Thomson T."/>
            <person name="Thoulutsang Y."/>
            <person name="Thoulutsang D."/>
            <person name="Topham K."/>
            <person name="Topping I."/>
            <person name="Tsamla T."/>
            <person name="Vassiliev H."/>
            <person name="Vo A."/>
            <person name="Wangchuk T."/>
            <person name="Wangdi T."/>
            <person name="Weiand M."/>
            <person name="Wilkinson J."/>
            <person name="Wilson A."/>
            <person name="Yadav S."/>
            <person name="Young G."/>
            <person name="Yu Q."/>
            <person name="Zembek L."/>
            <person name="Zhong D."/>
            <person name="Zimmer A."/>
            <person name="Zwirko Z."/>
            <person name="Jaffe D.B."/>
            <person name="Alvarez P."/>
            <person name="Brockman W."/>
            <person name="Butler J."/>
            <person name="Chin C."/>
            <person name="Gnerre S."/>
            <person name="MacCallum I."/>
            <person name="Graves J.A."/>
            <person name="Ponting C.P."/>
            <person name="Breen M."/>
            <person name="Samollow P.B."/>
            <person name="Lander E.S."/>
            <person name="Lindblad-Toh K."/>
        </authorList>
    </citation>
    <scope>NUCLEOTIDE SEQUENCE [LARGE SCALE GENOMIC DNA]</scope>
</reference>
<dbReference type="GO" id="GO:0044331">
    <property type="term" value="P:cell-cell adhesion mediated by cadherin"/>
    <property type="evidence" value="ECO:0000318"/>
    <property type="project" value="GO_Central"/>
</dbReference>
<proteinExistence type="predicted"/>